<dbReference type="CDD" id="cd00130">
    <property type="entry name" value="PAS"/>
    <property type="match status" value="1"/>
</dbReference>
<keyword evidence="9" id="KW-1185">Reference proteome</keyword>
<proteinExistence type="predicted"/>
<feature type="domain" description="ANTAR" evidence="7">
    <location>
        <begin position="114"/>
        <end position="175"/>
    </location>
</feature>
<dbReference type="SMART" id="SM01012">
    <property type="entry name" value="ANTAR"/>
    <property type="match status" value="1"/>
</dbReference>
<gene>
    <name evidence="8" type="ORF">FPZ47_18155</name>
</gene>
<dbReference type="GO" id="GO:0003723">
    <property type="term" value="F:RNA binding"/>
    <property type="evidence" value="ECO:0007669"/>
    <property type="project" value="InterPro"/>
</dbReference>
<evidence type="ECO:0000256" key="3">
    <source>
        <dbReference type="ARBA" id="ARBA00022553"/>
    </source>
</evidence>
<evidence type="ECO:0000256" key="1">
    <source>
        <dbReference type="ARBA" id="ARBA00000085"/>
    </source>
</evidence>
<dbReference type="PROSITE" id="PS50112">
    <property type="entry name" value="PAS"/>
    <property type="match status" value="1"/>
</dbReference>
<protein>
    <recommendedName>
        <fullName evidence="2">histidine kinase</fullName>
        <ecNumber evidence="2">2.7.13.3</ecNumber>
    </recommendedName>
</protein>
<dbReference type="EC" id="2.7.13.3" evidence="2"/>
<dbReference type="InterPro" id="IPR052162">
    <property type="entry name" value="Sensor_kinase/Photoreceptor"/>
</dbReference>
<dbReference type="Pfam" id="PF03861">
    <property type="entry name" value="ANTAR"/>
    <property type="match status" value="1"/>
</dbReference>
<dbReference type="EMBL" id="VMQU01000083">
    <property type="protein sequence ID" value="TVS86324.1"/>
    <property type="molecule type" value="Genomic_DNA"/>
</dbReference>
<comment type="caution">
    <text evidence="8">The sequence shown here is derived from an EMBL/GenBank/DDBJ whole genome shotgun (WGS) entry which is preliminary data.</text>
</comment>
<dbReference type="PANTHER" id="PTHR43304:SF1">
    <property type="entry name" value="PAC DOMAIN-CONTAINING PROTEIN"/>
    <property type="match status" value="1"/>
</dbReference>
<dbReference type="Gene3D" id="1.10.10.10">
    <property type="entry name" value="Winged helix-like DNA-binding domain superfamily/Winged helix DNA-binding domain"/>
    <property type="match status" value="1"/>
</dbReference>
<dbReference type="InterPro" id="IPR013655">
    <property type="entry name" value="PAS_fold_3"/>
</dbReference>
<evidence type="ECO:0000259" key="7">
    <source>
        <dbReference type="PROSITE" id="PS50921"/>
    </source>
</evidence>
<dbReference type="InterPro" id="IPR035965">
    <property type="entry name" value="PAS-like_dom_sf"/>
</dbReference>
<dbReference type="InterPro" id="IPR036388">
    <property type="entry name" value="WH-like_DNA-bd_sf"/>
</dbReference>
<dbReference type="Pfam" id="PF08447">
    <property type="entry name" value="PAS_3"/>
    <property type="match status" value="1"/>
</dbReference>
<feature type="non-terminal residue" evidence="8">
    <location>
        <position position="1"/>
    </location>
</feature>
<dbReference type="PROSITE" id="PS50921">
    <property type="entry name" value="ANTAR"/>
    <property type="match status" value="1"/>
</dbReference>
<accession>A0A557XKL3</accession>
<dbReference type="PANTHER" id="PTHR43304">
    <property type="entry name" value="PHYTOCHROME-LIKE PROTEIN CPH1"/>
    <property type="match status" value="1"/>
</dbReference>
<feature type="domain" description="PAS" evidence="6">
    <location>
        <begin position="20"/>
        <end position="65"/>
    </location>
</feature>
<dbReference type="Proteomes" id="UP000320513">
    <property type="component" value="Unassembled WGS sequence"/>
</dbReference>
<dbReference type="InterPro" id="IPR000014">
    <property type="entry name" value="PAS"/>
</dbReference>
<dbReference type="InterPro" id="IPR005561">
    <property type="entry name" value="ANTAR"/>
</dbReference>
<evidence type="ECO:0000259" key="6">
    <source>
        <dbReference type="PROSITE" id="PS50112"/>
    </source>
</evidence>
<evidence type="ECO:0000313" key="8">
    <source>
        <dbReference type="EMBL" id="TVS86324.1"/>
    </source>
</evidence>
<reference evidence="8 9" key="1">
    <citation type="submission" date="2019-07" db="EMBL/GenBank/DDBJ databases">
        <title>New Mycobacterium species.</title>
        <authorList>
            <person name="Tortoli E."/>
            <person name="Ghielmetti G."/>
            <person name="Friedel U."/>
            <person name="Trovato A."/>
        </authorList>
    </citation>
    <scope>NUCLEOTIDE SEQUENCE [LARGE SCALE GENOMIC DNA]</scope>
    <source>
        <strain evidence="8 9">16-83</strain>
    </source>
</reference>
<keyword evidence="4" id="KW-0808">Transferase</keyword>
<evidence type="ECO:0000256" key="2">
    <source>
        <dbReference type="ARBA" id="ARBA00012438"/>
    </source>
</evidence>
<sequence length="215" mass="23969">GAPWRVGWYQFFFEDRRWEWSDEVLRIHGYEPGSVTPTTELVLSHKHPDDRERVAASIDDLVNHRRTTFSIRHRIVDTGGTVHDVVVVGDRIRDEDGEVIGNRGFYIDVAPAPAPSEDAITRQVARITERRSVIEQTKGMLMVIYGIDDAAAFNVLKSLSQVHNIKLGLLAAQIATDFCALSETLIGARARFDQDLLTAHLRAAKADGHADCATP</sequence>
<dbReference type="GO" id="GO:0004673">
    <property type="term" value="F:protein histidine kinase activity"/>
    <property type="evidence" value="ECO:0007669"/>
    <property type="project" value="UniProtKB-EC"/>
</dbReference>
<dbReference type="SUPFAM" id="SSF55785">
    <property type="entry name" value="PYP-like sensor domain (PAS domain)"/>
    <property type="match status" value="1"/>
</dbReference>
<evidence type="ECO:0000256" key="4">
    <source>
        <dbReference type="ARBA" id="ARBA00022679"/>
    </source>
</evidence>
<dbReference type="Gene3D" id="3.30.450.20">
    <property type="entry name" value="PAS domain"/>
    <property type="match status" value="1"/>
</dbReference>
<organism evidence="8 9">
    <name type="scientific">Mycobacterium helveticum</name>
    <dbReference type="NCBI Taxonomy" id="2592811"/>
    <lineage>
        <taxon>Bacteria</taxon>
        <taxon>Bacillati</taxon>
        <taxon>Actinomycetota</taxon>
        <taxon>Actinomycetes</taxon>
        <taxon>Mycobacteriales</taxon>
        <taxon>Mycobacteriaceae</taxon>
        <taxon>Mycobacterium</taxon>
    </lineage>
</organism>
<keyword evidence="5" id="KW-0418">Kinase</keyword>
<dbReference type="AlphaFoldDB" id="A0A557XKL3"/>
<comment type="catalytic activity">
    <reaction evidence="1">
        <text>ATP + protein L-histidine = ADP + protein N-phospho-L-histidine.</text>
        <dbReference type="EC" id="2.7.13.3"/>
    </reaction>
</comment>
<evidence type="ECO:0000313" key="9">
    <source>
        <dbReference type="Proteomes" id="UP000320513"/>
    </source>
</evidence>
<dbReference type="RefSeq" id="WP_145039525.1">
    <property type="nucleotide sequence ID" value="NZ_VMQU01000083.1"/>
</dbReference>
<keyword evidence="3" id="KW-0597">Phosphoprotein</keyword>
<name>A0A557XKL3_9MYCO</name>
<evidence type="ECO:0000256" key="5">
    <source>
        <dbReference type="ARBA" id="ARBA00022777"/>
    </source>
</evidence>